<dbReference type="InterPro" id="IPR036737">
    <property type="entry name" value="OmpA-like_sf"/>
</dbReference>
<dbReference type="Proteomes" id="UP000451565">
    <property type="component" value="Unassembled WGS sequence"/>
</dbReference>
<organism evidence="7 8">
    <name type="scientific">Glaciimonas soli</name>
    <dbReference type="NCBI Taxonomy" id="2590999"/>
    <lineage>
        <taxon>Bacteria</taxon>
        <taxon>Pseudomonadati</taxon>
        <taxon>Pseudomonadota</taxon>
        <taxon>Betaproteobacteria</taxon>
        <taxon>Burkholderiales</taxon>
        <taxon>Oxalobacteraceae</taxon>
        <taxon>Glaciimonas</taxon>
    </lineage>
</organism>
<protein>
    <submittedName>
        <fullName evidence="7">OmpA family protein</fullName>
    </submittedName>
</protein>
<name>A0A843YXE2_9BURK</name>
<dbReference type="OrthoDB" id="5360144at2"/>
<dbReference type="SUPFAM" id="SSF103088">
    <property type="entry name" value="OmpA-like"/>
    <property type="match status" value="1"/>
</dbReference>
<gene>
    <name evidence="7" type="ORF">GEV47_17185</name>
</gene>
<keyword evidence="8" id="KW-1185">Reference proteome</keyword>
<reference evidence="7 8" key="1">
    <citation type="submission" date="2019-10" db="EMBL/GenBank/DDBJ databases">
        <title>Glaciimonas soli sp. nov., a psychrophilic bacterium isolated from the forest soil of a high elevation mountain in Taiwan.</title>
        <authorList>
            <person name="Wang L.-T."/>
            <person name="Shieh W.Y."/>
        </authorList>
    </citation>
    <scope>NUCLEOTIDE SEQUENCE [LARGE SCALE GENOMIC DNA]</scope>
    <source>
        <strain evidence="7 8">GS1</strain>
    </source>
</reference>
<feature type="chain" id="PRO_5032753701" evidence="5">
    <location>
        <begin position="24"/>
        <end position="336"/>
    </location>
</feature>
<evidence type="ECO:0000259" key="6">
    <source>
        <dbReference type="PROSITE" id="PS51123"/>
    </source>
</evidence>
<evidence type="ECO:0000256" key="5">
    <source>
        <dbReference type="SAM" id="SignalP"/>
    </source>
</evidence>
<dbReference type="GO" id="GO:0009279">
    <property type="term" value="C:cell outer membrane"/>
    <property type="evidence" value="ECO:0007669"/>
    <property type="project" value="UniProtKB-SubCell"/>
</dbReference>
<sequence>MKQPQLTTLFLAMTLASTLTLSACTTANPNPPADQLAQQQDRIADNVIHRDYGVYRDTQERIKVLNDGGRRVADYQLSKAQCWLDVSFHEYSRNDRGGFPQAALGESQRILTALENKQDPGWETPLVNGAEKLRPDLWARYDALKHHSGFRCAAQQTACGEVELVHAGNEIHDAGWRHAKPYIQIAEDLAGRAEQSAESCNPPPVPVPTTEKITLSADALFHFDKSGSGDLLPKGRQELDEMAQKISSGYVSVTGLTVTGYTDRLGSVAYNQRLSLARANTVKTYLQAHGVTAPITTEGRGKQDQVEACTGVKPSAALIACLQPNRRVEIVVQGMK</sequence>
<comment type="caution">
    <text evidence="7">The sequence shown here is derived from an EMBL/GenBank/DDBJ whole genome shotgun (WGS) entry which is preliminary data.</text>
</comment>
<feature type="domain" description="OmpA-like" evidence="6">
    <location>
        <begin position="208"/>
        <end position="336"/>
    </location>
</feature>
<dbReference type="InterPro" id="IPR006665">
    <property type="entry name" value="OmpA-like"/>
</dbReference>
<dbReference type="Gene3D" id="3.30.1330.60">
    <property type="entry name" value="OmpA-like domain"/>
    <property type="match status" value="1"/>
</dbReference>
<dbReference type="PRINTS" id="PR01021">
    <property type="entry name" value="OMPADOMAIN"/>
</dbReference>
<dbReference type="PROSITE" id="PS51123">
    <property type="entry name" value="OMPA_2"/>
    <property type="match status" value="1"/>
</dbReference>
<evidence type="ECO:0000256" key="3">
    <source>
        <dbReference type="ARBA" id="ARBA00023237"/>
    </source>
</evidence>
<proteinExistence type="predicted"/>
<dbReference type="Pfam" id="PF00691">
    <property type="entry name" value="OmpA"/>
    <property type="match status" value="1"/>
</dbReference>
<dbReference type="InterPro" id="IPR006664">
    <property type="entry name" value="OMP_bac"/>
</dbReference>
<dbReference type="PANTHER" id="PTHR30329">
    <property type="entry name" value="STATOR ELEMENT OF FLAGELLAR MOTOR COMPLEX"/>
    <property type="match status" value="1"/>
</dbReference>
<dbReference type="PANTHER" id="PTHR30329:SF21">
    <property type="entry name" value="LIPOPROTEIN YIAD-RELATED"/>
    <property type="match status" value="1"/>
</dbReference>
<evidence type="ECO:0000256" key="2">
    <source>
        <dbReference type="ARBA" id="ARBA00023136"/>
    </source>
</evidence>
<comment type="subcellular location">
    <subcellularLocation>
        <location evidence="1">Cell outer membrane</location>
    </subcellularLocation>
</comment>
<evidence type="ECO:0000313" key="7">
    <source>
        <dbReference type="EMBL" id="MQR02413.1"/>
    </source>
</evidence>
<evidence type="ECO:0000256" key="4">
    <source>
        <dbReference type="PROSITE-ProRule" id="PRU00473"/>
    </source>
</evidence>
<keyword evidence="5" id="KW-0732">Signal</keyword>
<keyword evidence="2 4" id="KW-0472">Membrane</keyword>
<dbReference type="EMBL" id="WINI01000009">
    <property type="protein sequence ID" value="MQR02413.1"/>
    <property type="molecule type" value="Genomic_DNA"/>
</dbReference>
<evidence type="ECO:0000313" key="8">
    <source>
        <dbReference type="Proteomes" id="UP000451565"/>
    </source>
</evidence>
<accession>A0A843YXE2</accession>
<dbReference type="InterPro" id="IPR050330">
    <property type="entry name" value="Bact_OuterMem_StrucFunc"/>
</dbReference>
<dbReference type="PROSITE" id="PS51257">
    <property type="entry name" value="PROKAR_LIPOPROTEIN"/>
    <property type="match status" value="1"/>
</dbReference>
<dbReference type="CDD" id="cd07185">
    <property type="entry name" value="OmpA_C-like"/>
    <property type="match status" value="1"/>
</dbReference>
<dbReference type="AlphaFoldDB" id="A0A843YXE2"/>
<keyword evidence="3" id="KW-0998">Cell outer membrane</keyword>
<dbReference type="RefSeq" id="WP_153236044.1">
    <property type="nucleotide sequence ID" value="NZ_WINI01000009.1"/>
</dbReference>
<evidence type="ECO:0000256" key="1">
    <source>
        <dbReference type="ARBA" id="ARBA00004442"/>
    </source>
</evidence>
<feature type="signal peptide" evidence="5">
    <location>
        <begin position="1"/>
        <end position="23"/>
    </location>
</feature>